<evidence type="ECO:0000256" key="9">
    <source>
        <dbReference type="ARBA" id="ARBA00023180"/>
    </source>
</evidence>
<keyword evidence="7" id="KW-0333">Golgi apparatus</keyword>
<evidence type="ECO:0000256" key="4">
    <source>
        <dbReference type="ARBA" id="ARBA00022692"/>
    </source>
</evidence>
<dbReference type="InterPro" id="IPR027417">
    <property type="entry name" value="P-loop_NTPase"/>
</dbReference>
<dbReference type="AlphaFoldDB" id="A0A7M5VGE9"/>
<keyword evidence="9" id="KW-0325">Glycoprotein</keyword>
<keyword evidence="3" id="KW-0808">Transferase</keyword>
<organism evidence="10 11">
    <name type="scientific">Clytia hemisphaerica</name>
    <dbReference type="NCBI Taxonomy" id="252671"/>
    <lineage>
        <taxon>Eukaryota</taxon>
        <taxon>Metazoa</taxon>
        <taxon>Cnidaria</taxon>
        <taxon>Hydrozoa</taxon>
        <taxon>Hydroidolina</taxon>
        <taxon>Leptothecata</taxon>
        <taxon>Obeliida</taxon>
        <taxon>Clytiidae</taxon>
        <taxon>Clytia</taxon>
    </lineage>
</organism>
<keyword evidence="4" id="KW-0812">Transmembrane</keyword>
<dbReference type="GO" id="GO:0000139">
    <property type="term" value="C:Golgi membrane"/>
    <property type="evidence" value="ECO:0007669"/>
    <property type="project" value="UniProtKB-SubCell"/>
</dbReference>
<sequence length="540" mass="63634">MKSAILQLIFLFSFLTLVILILNYYTIGGSNVSHKASNIINLAFEHKIQYLTSKRSTIKRINVRQRLVNDIGIVIAEEQPDLQEINTLYKDVDIDTLKKQRNNTTSSTTVVNPALILSSIIEHDPTIDENALPLSFKYYDNSRRRLPECSEERPAQRIALSALHHTDDDQILNNIFYRYGDFNNLYFALPKAPTFEYYWPLRFNPSFVDKLLMHQSKPNFIVNSARNSQGKLRGMLSSKTLFLTMLRDPVEHFRDIYEKIDMSKHMKSIHNSDIENFKEFIERPLANIDQILNTTKKFYPQFHLLKNPQLFDLGYEVGDYRTKNDLKEILNDIDEEMSMVIMNEYLDESLVLLQRLLCWQLADMVHLKRRVTNQEKYHLSSNVKAKIRSWNKEDVALYEYFNKTLWRTISENEDPLFWNDVKTLKEMNGKINKECFAEVNDDFVIRDDVIEETKPLCERLALQEKDYVILLKVKQKERIKEEFESLWKSNDVMNGTDGKFLYWSAEENNVSDWLVTERDQNGRQAVMEDGEEEKIDILKL</sequence>
<keyword evidence="6" id="KW-1133">Transmembrane helix</keyword>
<dbReference type="PANTHER" id="PTHR14647">
    <property type="entry name" value="GALACTOSE-3-O-SULFOTRANSFERASE"/>
    <property type="match status" value="1"/>
</dbReference>
<accession>A0A7M5VGE9</accession>
<evidence type="ECO:0000256" key="1">
    <source>
        <dbReference type="ARBA" id="ARBA00004323"/>
    </source>
</evidence>
<evidence type="ECO:0000256" key="7">
    <source>
        <dbReference type="ARBA" id="ARBA00023034"/>
    </source>
</evidence>
<evidence type="ECO:0000313" key="10">
    <source>
        <dbReference type="EnsemblMetazoa" id="CLYHEMP010733.1"/>
    </source>
</evidence>
<dbReference type="EnsemblMetazoa" id="CLYHEMT010733.1">
    <property type="protein sequence ID" value="CLYHEMP010733.1"/>
    <property type="gene ID" value="CLYHEMG010733"/>
</dbReference>
<keyword evidence="11" id="KW-1185">Reference proteome</keyword>
<evidence type="ECO:0000256" key="6">
    <source>
        <dbReference type="ARBA" id="ARBA00022989"/>
    </source>
</evidence>
<evidence type="ECO:0000256" key="8">
    <source>
        <dbReference type="ARBA" id="ARBA00023136"/>
    </source>
</evidence>
<dbReference type="InterPro" id="IPR009729">
    <property type="entry name" value="Gal-3-0_sulfotransfrase"/>
</dbReference>
<reference evidence="10" key="1">
    <citation type="submission" date="2021-01" db="UniProtKB">
        <authorList>
            <consortium name="EnsemblMetazoa"/>
        </authorList>
    </citation>
    <scope>IDENTIFICATION</scope>
</reference>
<keyword evidence="8" id="KW-0472">Membrane</keyword>
<evidence type="ECO:0000256" key="2">
    <source>
        <dbReference type="ARBA" id="ARBA00008124"/>
    </source>
</evidence>
<dbReference type="GO" id="GO:0009247">
    <property type="term" value="P:glycolipid biosynthetic process"/>
    <property type="evidence" value="ECO:0007669"/>
    <property type="project" value="InterPro"/>
</dbReference>
<comment type="subcellular location">
    <subcellularLocation>
        <location evidence="1">Golgi apparatus membrane</location>
        <topology evidence="1">Single-pass type II membrane protein</topology>
    </subcellularLocation>
</comment>
<dbReference type="PANTHER" id="PTHR14647:SF85">
    <property type="entry name" value="GALACTOSYLCERAMIDE SULFOTRANSFERASE-LIKE"/>
    <property type="match status" value="1"/>
</dbReference>
<evidence type="ECO:0000313" key="11">
    <source>
        <dbReference type="Proteomes" id="UP000594262"/>
    </source>
</evidence>
<evidence type="ECO:0000256" key="5">
    <source>
        <dbReference type="ARBA" id="ARBA00022968"/>
    </source>
</evidence>
<keyword evidence="5" id="KW-0735">Signal-anchor</keyword>
<evidence type="ECO:0000256" key="3">
    <source>
        <dbReference type="ARBA" id="ARBA00022679"/>
    </source>
</evidence>
<dbReference type="GO" id="GO:0001733">
    <property type="term" value="F:galactosylceramide sulfotransferase activity"/>
    <property type="evidence" value="ECO:0007669"/>
    <property type="project" value="InterPro"/>
</dbReference>
<protein>
    <submittedName>
        <fullName evidence="10">Uncharacterized protein</fullName>
    </submittedName>
</protein>
<dbReference type="Pfam" id="PF06990">
    <property type="entry name" value="Gal-3-0_sulfotr"/>
    <property type="match status" value="1"/>
</dbReference>
<dbReference type="OrthoDB" id="6022090at2759"/>
<dbReference type="Proteomes" id="UP000594262">
    <property type="component" value="Unplaced"/>
</dbReference>
<name>A0A7M5VGE9_9CNID</name>
<dbReference type="Gene3D" id="3.40.50.300">
    <property type="entry name" value="P-loop containing nucleotide triphosphate hydrolases"/>
    <property type="match status" value="1"/>
</dbReference>
<comment type="similarity">
    <text evidence="2">Belongs to the galactose-3-O-sulfotransferase family.</text>
</comment>
<proteinExistence type="inferred from homology"/>